<dbReference type="HAMAP" id="MF_00213">
    <property type="entry name" value="HypA_HybF"/>
    <property type="match status" value="1"/>
</dbReference>
<dbReference type="Proteomes" id="UP000612585">
    <property type="component" value="Unassembled WGS sequence"/>
</dbReference>
<keyword evidence="7" id="KW-1185">Reference proteome</keyword>
<comment type="function">
    <text evidence="5">Involved in the maturation of [NiFe] hydrogenases. Required for nickel insertion into the metal center of the hydrogenase.</text>
</comment>
<dbReference type="AlphaFoldDB" id="A0A8J3YZW5"/>
<evidence type="ECO:0000256" key="2">
    <source>
        <dbReference type="ARBA" id="ARBA00022596"/>
    </source>
</evidence>
<name>A0A8J3YZW5_9ACTN</name>
<feature type="binding site" evidence="5">
    <location>
        <position position="88"/>
    </location>
    <ligand>
        <name>Zn(2+)</name>
        <dbReference type="ChEBI" id="CHEBI:29105"/>
    </ligand>
</feature>
<dbReference type="PIRSF" id="PIRSF004761">
    <property type="entry name" value="Hydrgn_mat_HypA"/>
    <property type="match status" value="1"/>
</dbReference>
<dbReference type="InterPro" id="IPR020538">
    <property type="entry name" value="Hydgase_Ni_incorp_HypA/HybF_CS"/>
</dbReference>
<evidence type="ECO:0000256" key="4">
    <source>
        <dbReference type="ARBA" id="ARBA00022833"/>
    </source>
</evidence>
<comment type="similarity">
    <text evidence="1 5">Belongs to the HypA/HybF family.</text>
</comment>
<keyword evidence="4 5" id="KW-0862">Zinc</keyword>
<dbReference type="PANTHER" id="PTHR34535:SF3">
    <property type="entry name" value="HYDROGENASE MATURATION FACTOR HYPA"/>
    <property type="match status" value="1"/>
</dbReference>
<dbReference type="InterPro" id="IPR000688">
    <property type="entry name" value="HypA/HybF"/>
</dbReference>
<feature type="binding site" evidence="5">
    <location>
        <position position="73"/>
    </location>
    <ligand>
        <name>Zn(2+)</name>
        <dbReference type="ChEBI" id="CHEBI:29105"/>
    </ligand>
</feature>
<dbReference type="GO" id="GO:0008270">
    <property type="term" value="F:zinc ion binding"/>
    <property type="evidence" value="ECO:0007669"/>
    <property type="project" value="UniProtKB-UniRule"/>
</dbReference>
<reference evidence="6" key="1">
    <citation type="submission" date="2021-01" db="EMBL/GenBank/DDBJ databases">
        <title>Whole genome shotgun sequence of Virgisporangium aurantiacum NBRC 16421.</title>
        <authorList>
            <person name="Komaki H."/>
            <person name="Tamura T."/>
        </authorList>
    </citation>
    <scope>NUCLEOTIDE SEQUENCE</scope>
    <source>
        <strain evidence="6">NBRC 16421</strain>
    </source>
</reference>
<evidence type="ECO:0000256" key="3">
    <source>
        <dbReference type="ARBA" id="ARBA00022723"/>
    </source>
</evidence>
<evidence type="ECO:0000256" key="1">
    <source>
        <dbReference type="ARBA" id="ARBA00010748"/>
    </source>
</evidence>
<comment type="caution">
    <text evidence="6">The sequence shown here is derived from an EMBL/GenBank/DDBJ whole genome shotgun (WGS) entry which is preliminary data.</text>
</comment>
<gene>
    <name evidence="5 6" type="primary">hypA</name>
    <name evidence="6" type="ORF">Vau01_023420</name>
</gene>
<evidence type="ECO:0000313" key="6">
    <source>
        <dbReference type="EMBL" id="GIJ54826.1"/>
    </source>
</evidence>
<dbReference type="PROSITE" id="PS01249">
    <property type="entry name" value="HYPA"/>
    <property type="match status" value="1"/>
</dbReference>
<accession>A0A8J3YZW5</accession>
<dbReference type="Gene3D" id="3.30.2320.80">
    <property type="match status" value="1"/>
</dbReference>
<keyword evidence="3 5" id="KW-0479">Metal-binding</keyword>
<proteinExistence type="inferred from homology"/>
<organism evidence="6 7">
    <name type="scientific">Virgisporangium aurantiacum</name>
    <dbReference type="NCBI Taxonomy" id="175570"/>
    <lineage>
        <taxon>Bacteria</taxon>
        <taxon>Bacillati</taxon>
        <taxon>Actinomycetota</taxon>
        <taxon>Actinomycetes</taxon>
        <taxon>Micromonosporales</taxon>
        <taxon>Micromonosporaceae</taxon>
        <taxon>Virgisporangium</taxon>
    </lineage>
</organism>
<dbReference type="EMBL" id="BOPG01000012">
    <property type="protein sequence ID" value="GIJ54826.1"/>
    <property type="molecule type" value="Genomic_DNA"/>
</dbReference>
<sequence>MHELSITQSIVDAVTDHADGARVIGIRLTVGRLSGVVPDAMRFCFELITEGTPLQGARLDIDEPDGRAHCASCGDDFTVPDFILLCPCGSADVRLLAGRELTITSLEVA</sequence>
<dbReference type="RefSeq" id="WP_203990523.1">
    <property type="nucleotide sequence ID" value="NZ_BOPG01000012.1"/>
</dbReference>
<dbReference type="Pfam" id="PF01155">
    <property type="entry name" value="HypA"/>
    <property type="match status" value="1"/>
</dbReference>
<feature type="binding site" evidence="5">
    <location>
        <position position="86"/>
    </location>
    <ligand>
        <name>Zn(2+)</name>
        <dbReference type="ChEBI" id="CHEBI:29105"/>
    </ligand>
</feature>
<keyword evidence="2 5" id="KW-0533">Nickel</keyword>
<dbReference type="GO" id="GO:0051604">
    <property type="term" value="P:protein maturation"/>
    <property type="evidence" value="ECO:0007669"/>
    <property type="project" value="InterPro"/>
</dbReference>
<evidence type="ECO:0000313" key="7">
    <source>
        <dbReference type="Proteomes" id="UP000612585"/>
    </source>
</evidence>
<feature type="binding site" evidence="5">
    <location>
        <position position="2"/>
    </location>
    <ligand>
        <name>Ni(2+)</name>
        <dbReference type="ChEBI" id="CHEBI:49786"/>
    </ligand>
</feature>
<protein>
    <recommendedName>
        <fullName evidence="5">Hydrogenase maturation factor HypA</fullName>
    </recommendedName>
</protein>
<dbReference type="PANTHER" id="PTHR34535">
    <property type="entry name" value="HYDROGENASE MATURATION FACTOR HYPA"/>
    <property type="match status" value="1"/>
</dbReference>
<feature type="binding site" evidence="5">
    <location>
        <position position="70"/>
    </location>
    <ligand>
        <name>Zn(2+)</name>
        <dbReference type="ChEBI" id="CHEBI:29105"/>
    </ligand>
</feature>
<dbReference type="GO" id="GO:0016151">
    <property type="term" value="F:nickel cation binding"/>
    <property type="evidence" value="ECO:0007669"/>
    <property type="project" value="UniProtKB-UniRule"/>
</dbReference>
<evidence type="ECO:0000256" key="5">
    <source>
        <dbReference type="HAMAP-Rule" id="MF_00213"/>
    </source>
</evidence>